<accession>A0ABR4VW39</accession>
<evidence type="ECO:0000256" key="1">
    <source>
        <dbReference type="ARBA" id="ARBA00023015"/>
    </source>
</evidence>
<proteinExistence type="predicted"/>
<dbReference type="RefSeq" id="WP_039490779.1">
    <property type="nucleotide sequence ID" value="NZ_JACDRW010000003.1"/>
</dbReference>
<comment type="caution">
    <text evidence="5">The sequence shown here is derived from an EMBL/GenBank/DDBJ whole genome shotgun (WGS) entry which is preliminary data.</text>
</comment>
<dbReference type="PROSITE" id="PS50987">
    <property type="entry name" value="HTH_ARSR_2"/>
    <property type="match status" value="1"/>
</dbReference>
<dbReference type="Gene3D" id="1.10.10.10">
    <property type="entry name" value="Winged helix-like DNA-binding domain superfamily/Winged helix DNA-binding domain"/>
    <property type="match status" value="1"/>
</dbReference>
<dbReference type="InterPro" id="IPR011991">
    <property type="entry name" value="ArsR-like_HTH"/>
</dbReference>
<dbReference type="InterPro" id="IPR036388">
    <property type="entry name" value="WH-like_DNA-bd_sf"/>
</dbReference>
<feature type="domain" description="HTH arsR-type" evidence="4">
    <location>
        <begin position="10"/>
        <end position="104"/>
    </location>
</feature>
<reference evidence="5 6" key="1">
    <citation type="submission" date="2014-08" db="EMBL/GenBank/DDBJ databases">
        <title>Genome sequences of NCPPB Pectobacterium isolates.</title>
        <authorList>
            <person name="Glover R.H."/>
            <person name="Sapp M."/>
            <person name="Elphinstone J."/>
        </authorList>
    </citation>
    <scope>NUCLEOTIDE SEQUENCE [LARGE SCALE GENOMIC DNA]</scope>
    <source>
        <strain evidence="5 6">NCPPB3841</strain>
    </source>
</reference>
<evidence type="ECO:0000313" key="5">
    <source>
        <dbReference type="EMBL" id="KGA43609.1"/>
    </source>
</evidence>
<protein>
    <submittedName>
        <fullName evidence="5">Transcriptional regulator</fullName>
    </submittedName>
</protein>
<dbReference type="Proteomes" id="UP000029447">
    <property type="component" value="Unassembled WGS sequence"/>
</dbReference>
<dbReference type="NCBIfam" id="NF033788">
    <property type="entry name" value="HTH_metalloreg"/>
    <property type="match status" value="1"/>
</dbReference>
<dbReference type="CDD" id="cd00090">
    <property type="entry name" value="HTH_ARSR"/>
    <property type="match status" value="1"/>
</dbReference>
<keyword evidence="1" id="KW-0805">Transcription regulation</keyword>
<dbReference type="InterPro" id="IPR051011">
    <property type="entry name" value="Metal_resp_trans_reg"/>
</dbReference>
<dbReference type="PANTHER" id="PTHR43132:SF2">
    <property type="entry name" value="ARSENICAL RESISTANCE OPERON REPRESSOR ARSR-RELATED"/>
    <property type="match status" value="1"/>
</dbReference>
<evidence type="ECO:0000313" key="6">
    <source>
        <dbReference type="Proteomes" id="UP000029447"/>
    </source>
</evidence>
<evidence type="ECO:0000256" key="3">
    <source>
        <dbReference type="ARBA" id="ARBA00023163"/>
    </source>
</evidence>
<dbReference type="EMBL" id="JQOF01000001">
    <property type="protein sequence ID" value="KGA43609.1"/>
    <property type="molecule type" value="Genomic_DNA"/>
</dbReference>
<dbReference type="SUPFAM" id="SSF46785">
    <property type="entry name" value="Winged helix' DNA-binding domain"/>
    <property type="match status" value="1"/>
</dbReference>
<evidence type="ECO:0000256" key="2">
    <source>
        <dbReference type="ARBA" id="ARBA00023125"/>
    </source>
</evidence>
<name>A0ABR4VW39_9GAMM</name>
<dbReference type="InterPro" id="IPR001845">
    <property type="entry name" value="HTH_ArsR_DNA-bd_dom"/>
</dbReference>
<dbReference type="InterPro" id="IPR036390">
    <property type="entry name" value="WH_DNA-bd_sf"/>
</dbReference>
<keyword evidence="6" id="KW-1185">Reference proteome</keyword>
<keyword evidence="2" id="KW-0238">DNA-binding</keyword>
<dbReference type="SMART" id="SM00418">
    <property type="entry name" value="HTH_ARSR"/>
    <property type="match status" value="1"/>
</dbReference>
<dbReference type="PANTHER" id="PTHR43132">
    <property type="entry name" value="ARSENICAL RESISTANCE OPERON REPRESSOR ARSR-RELATED"/>
    <property type="match status" value="1"/>
</dbReference>
<keyword evidence="3" id="KW-0804">Transcription</keyword>
<dbReference type="Pfam" id="PF01022">
    <property type="entry name" value="HTH_5"/>
    <property type="match status" value="1"/>
</dbReference>
<dbReference type="PRINTS" id="PR00778">
    <property type="entry name" value="HTHARSR"/>
</dbReference>
<evidence type="ECO:0000259" key="4">
    <source>
        <dbReference type="PROSITE" id="PS50987"/>
    </source>
</evidence>
<gene>
    <name evidence="5" type="ORF">KU75_02530</name>
</gene>
<organism evidence="5 6">
    <name type="scientific">Pectobacterium odoriferum</name>
    <dbReference type="NCBI Taxonomy" id="78398"/>
    <lineage>
        <taxon>Bacteria</taxon>
        <taxon>Pseudomonadati</taxon>
        <taxon>Pseudomonadota</taxon>
        <taxon>Gammaproteobacteria</taxon>
        <taxon>Enterobacterales</taxon>
        <taxon>Pectobacteriaceae</taxon>
        <taxon>Pectobacterium</taxon>
    </lineage>
</organism>
<sequence length="104" mass="11582">MALSNSDREFMQDGAAKAAAMLRAIGNENRLLVLCLLIEKGDMSVGALLEHIPLSQSALSQHLAKMREEGLISYRRESQTLYYRIENQDVEKIVATLKGIFCPS</sequence>